<feature type="signal peptide" evidence="1">
    <location>
        <begin position="1"/>
        <end position="23"/>
    </location>
</feature>
<evidence type="ECO:0000256" key="1">
    <source>
        <dbReference type="SAM" id="SignalP"/>
    </source>
</evidence>
<comment type="caution">
    <text evidence="2">The sequence shown here is derived from an EMBL/GenBank/DDBJ whole genome shotgun (WGS) entry which is preliminary data.</text>
</comment>
<keyword evidence="1" id="KW-0732">Signal</keyword>
<feature type="chain" id="PRO_5025451581" description="Secreted protein" evidence="1">
    <location>
        <begin position="24"/>
        <end position="101"/>
    </location>
</feature>
<organism evidence="2 3">
    <name type="scientific">Perca fluviatilis</name>
    <name type="common">European perch</name>
    <dbReference type="NCBI Taxonomy" id="8168"/>
    <lineage>
        <taxon>Eukaryota</taxon>
        <taxon>Metazoa</taxon>
        <taxon>Chordata</taxon>
        <taxon>Craniata</taxon>
        <taxon>Vertebrata</taxon>
        <taxon>Euteleostomi</taxon>
        <taxon>Actinopterygii</taxon>
        <taxon>Neopterygii</taxon>
        <taxon>Teleostei</taxon>
        <taxon>Neoteleostei</taxon>
        <taxon>Acanthomorphata</taxon>
        <taxon>Eupercaria</taxon>
        <taxon>Perciformes</taxon>
        <taxon>Percoidei</taxon>
        <taxon>Percidae</taxon>
        <taxon>Percinae</taxon>
        <taxon>Perca</taxon>
    </lineage>
</organism>
<name>A0A6A5FCT4_PERFL</name>
<proteinExistence type="predicted"/>
<keyword evidence="3" id="KW-1185">Reference proteome</keyword>
<reference evidence="2 3" key="1">
    <citation type="submission" date="2019-06" db="EMBL/GenBank/DDBJ databases">
        <title>A chromosome-scale genome assembly of the European perch, Perca fluviatilis.</title>
        <authorList>
            <person name="Roques C."/>
            <person name="Zahm M."/>
            <person name="Cabau C."/>
            <person name="Klopp C."/>
            <person name="Bouchez O."/>
            <person name="Donnadieu C."/>
            <person name="Kuhl H."/>
            <person name="Gislard M."/>
            <person name="Guendouz S."/>
            <person name="Journot L."/>
            <person name="Haffray P."/>
            <person name="Bestin A."/>
            <person name="Morvezen R."/>
            <person name="Feron R."/>
            <person name="Wen M."/>
            <person name="Jouanno E."/>
            <person name="Herpin A."/>
            <person name="Schartl M."/>
            <person name="Postlethwait J."/>
            <person name="Schaerlinger B."/>
            <person name="Chardard D."/>
            <person name="Lecocq T."/>
            <person name="Poncet C."/>
            <person name="Jaffrelo L."/>
            <person name="Lampietro C."/>
            <person name="Guiguen Y."/>
        </authorList>
    </citation>
    <scope>NUCLEOTIDE SEQUENCE [LARGE SCALE GENOMIC DNA]</scope>
    <source>
        <tissue evidence="2">Blood</tissue>
    </source>
</reference>
<gene>
    <name evidence="2" type="ORF">PFLUV_G00056310</name>
</gene>
<dbReference type="Proteomes" id="UP000465112">
    <property type="component" value="Chromosome 5"/>
</dbReference>
<dbReference type="AlphaFoldDB" id="A0A6A5FCT4"/>
<evidence type="ECO:0008006" key="4">
    <source>
        <dbReference type="Google" id="ProtNLM"/>
    </source>
</evidence>
<sequence>MRTDFALVLTAALLLDTFWRNNGEHASKDPCRPGFSQSFYSVLISRDVLQSQGIRKAQLSCIVLLWAHNSSFVGRQCLRQLHGIYFSLSLVVRDLAGNTAV</sequence>
<dbReference type="EMBL" id="VHII01000005">
    <property type="protein sequence ID" value="KAF1390268.1"/>
    <property type="molecule type" value="Genomic_DNA"/>
</dbReference>
<protein>
    <recommendedName>
        <fullName evidence="4">Secreted protein</fullName>
    </recommendedName>
</protein>
<accession>A0A6A5FCT4</accession>
<evidence type="ECO:0000313" key="2">
    <source>
        <dbReference type="EMBL" id="KAF1390268.1"/>
    </source>
</evidence>
<evidence type="ECO:0000313" key="3">
    <source>
        <dbReference type="Proteomes" id="UP000465112"/>
    </source>
</evidence>